<accession>A0ABR7LBP1</accession>
<dbReference type="Pfam" id="PF02330">
    <property type="entry name" value="MAM33"/>
    <property type="match status" value="1"/>
</dbReference>
<evidence type="ECO:0000313" key="1">
    <source>
        <dbReference type="EMBL" id="MBC6450095.1"/>
    </source>
</evidence>
<protein>
    <submittedName>
        <fullName evidence="1">Uncharacterized protein</fullName>
    </submittedName>
</protein>
<name>A0ABR7LBP1_9PSEU</name>
<dbReference type="SUPFAM" id="SSF54529">
    <property type="entry name" value="Mitochondrial glycoprotein MAM33-like"/>
    <property type="match status" value="1"/>
</dbReference>
<sequence>MAELEPTPADTTAKPDGFQVKVEESDVVVNKKFEDETVEITLNVNHTVDAEGPEED</sequence>
<dbReference type="RefSeq" id="WP_187223193.1">
    <property type="nucleotide sequence ID" value="NZ_JABVED010000014.1"/>
</dbReference>
<proteinExistence type="predicted"/>
<reference evidence="1 2" key="1">
    <citation type="submission" date="2020-06" db="EMBL/GenBank/DDBJ databases">
        <title>Actinokineospora xiongansis sp. nov., isolated from soil of Baiyangdian.</title>
        <authorList>
            <person name="Zhang X."/>
        </authorList>
    </citation>
    <scope>NUCLEOTIDE SEQUENCE [LARGE SCALE GENOMIC DNA]</scope>
    <source>
        <strain evidence="1 2">HBU206404</strain>
    </source>
</reference>
<keyword evidence="2" id="KW-1185">Reference proteome</keyword>
<organism evidence="1 2">
    <name type="scientific">Actinokineospora xionganensis</name>
    <dbReference type="NCBI Taxonomy" id="2684470"/>
    <lineage>
        <taxon>Bacteria</taxon>
        <taxon>Bacillati</taxon>
        <taxon>Actinomycetota</taxon>
        <taxon>Actinomycetes</taxon>
        <taxon>Pseudonocardiales</taxon>
        <taxon>Pseudonocardiaceae</taxon>
        <taxon>Actinokineospora</taxon>
    </lineage>
</organism>
<evidence type="ECO:0000313" key="2">
    <source>
        <dbReference type="Proteomes" id="UP000734823"/>
    </source>
</evidence>
<dbReference type="EMBL" id="JABVED010000014">
    <property type="protein sequence ID" value="MBC6450095.1"/>
    <property type="molecule type" value="Genomic_DNA"/>
</dbReference>
<dbReference type="InterPro" id="IPR036561">
    <property type="entry name" value="MAM33_sf"/>
</dbReference>
<dbReference type="Proteomes" id="UP000734823">
    <property type="component" value="Unassembled WGS sequence"/>
</dbReference>
<dbReference type="Gene3D" id="3.10.280.10">
    <property type="entry name" value="Mitochondrial glycoprotein"/>
    <property type="match status" value="1"/>
</dbReference>
<dbReference type="InterPro" id="IPR003428">
    <property type="entry name" value="MAM33"/>
</dbReference>
<gene>
    <name evidence="1" type="ORF">GPZ80_23310</name>
</gene>
<comment type="caution">
    <text evidence="1">The sequence shown here is derived from an EMBL/GenBank/DDBJ whole genome shotgun (WGS) entry which is preliminary data.</text>
</comment>